<evidence type="ECO:0000313" key="3">
    <source>
        <dbReference type="Proteomes" id="UP000526307"/>
    </source>
</evidence>
<evidence type="ECO:0000313" key="2">
    <source>
        <dbReference type="EMBL" id="NWO23428.1"/>
    </source>
</evidence>
<organism evidence="2 3">
    <name type="scientific">Mogibacterium timidum</name>
    <dbReference type="NCBI Taxonomy" id="35519"/>
    <lineage>
        <taxon>Bacteria</taxon>
        <taxon>Bacillati</taxon>
        <taxon>Bacillota</taxon>
        <taxon>Clostridia</taxon>
        <taxon>Peptostreptococcales</taxon>
        <taxon>Anaerovoracaceae</taxon>
        <taxon>Mogibacterium</taxon>
    </lineage>
</organism>
<keyword evidence="1" id="KW-0472">Membrane</keyword>
<keyword evidence="3" id="KW-1185">Reference proteome</keyword>
<dbReference type="EMBL" id="JABXYR010000002">
    <property type="protein sequence ID" value="NWO23428.1"/>
    <property type="molecule type" value="Genomic_DNA"/>
</dbReference>
<dbReference type="AlphaFoldDB" id="A0A7Y8VRS4"/>
<keyword evidence="1" id="KW-0812">Transmembrane</keyword>
<gene>
    <name evidence="2" type="ORF">HW270_05020</name>
</gene>
<sequence length="140" mass="15143">MKNFKDLLHNTNDIIIAVIIVVMAAGLIVWRFNVIMKYPQVLASQSSRKQSEEALNSASKLKTGSAFKNGVLKKDVSVTISGGGEGDISELIDKNLFTDYQQFAEDVKAQGYNTADVDAGTYAFKKGASAESVISDLVGY</sequence>
<dbReference type="RefSeq" id="WP_009643120.1">
    <property type="nucleotide sequence ID" value="NZ_CALIBD010000004.1"/>
</dbReference>
<proteinExistence type="predicted"/>
<comment type="caution">
    <text evidence="2">The sequence shown here is derived from an EMBL/GenBank/DDBJ whole genome shotgun (WGS) entry which is preliminary data.</text>
</comment>
<keyword evidence="1" id="KW-1133">Transmembrane helix</keyword>
<reference evidence="2 3" key="1">
    <citation type="submission" date="2020-06" db="EMBL/GenBank/DDBJ databases">
        <title>Mogibacterium timidum strain W9173 genomic sequence.</title>
        <authorList>
            <person name="Wade W.G."/>
            <person name="Johnston C.D."/>
            <person name="Chen T."/>
            <person name="Dewhirst F.E."/>
        </authorList>
    </citation>
    <scope>NUCLEOTIDE SEQUENCE [LARGE SCALE GENOMIC DNA]</scope>
    <source>
        <strain evidence="2 3">W9173</strain>
    </source>
</reference>
<dbReference type="Proteomes" id="UP000526307">
    <property type="component" value="Unassembled WGS sequence"/>
</dbReference>
<accession>A0A7Y8VRS4</accession>
<name>A0A7Y8VRS4_9FIRM</name>
<protein>
    <submittedName>
        <fullName evidence="2">Uncharacterized protein</fullName>
    </submittedName>
</protein>
<evidence type="ECO:0000256" key="1">
    <source>
        <dbReference type="SAM" id="Phobius"/>
    </source>
</evidence>
<feature type="transmembrane region" description="Helical" evidence="1">
    <location>
        <begin position="14"/>
        <end position="32"/>
    </location>
</feature>